<proteinExistence type="predicted"/>
<sequence length="104" mass="10841">MVRIRKTILASGLVALAAAGTAGANPEITRGDVMASTCYACHGTDGKSPGAIPSLHGLPKEKIVSDLMAFKNGNRMSTVMERHARGYSDAEIRELAEVISAAGE</sequence>
<dbReference type="RefSeq" id="WP_093427515.1">
    <property type="nucleotide sequence ID" value="NZ_FOMJ01000002.1"/>
</dbReference>
<dbReference type="GO" id="GO:0020037">
    <property type="term" value="F:heme binding"/>
    <property type="evidence" value="ECO:0007669"/>
    <property type="project" value="InterPro"/>
</dbReference>
<feature type="signal peptide" evidence="7">
    <location>
        <begin position="1"/>
        <end position="24"/>
    </location>
</feature>
<feature type="chain" id="PRO_5011549236" evidence="7">
    <location>
        <begin position="25"/>
        <end position="104"/>
    </location>
</feature>
<gene>
    <name evidence="9" type="ORF">SAMN05660831_00840</name>
</gene>
<dbReference type="GO" id="GO:0009055">
    <property type="term" value="F:electron transfer activity"/>
    <property type="evidence" value="ECO:0007669"/>
    <property type="project" value="InterPro"/>
</dbReference>
<keyword evidence="7" id="KW-0732">Signal</keyword>
<evidence type="ECO:0000313" key="9">
    <source>
        <dbReference type="EMBL" id="SFD14334.1"/>
    </source>
</evidence>
<keyword evidence="4" id="KW-0249">Electron transport</keyword>
<dbReference type="PANTHER" id="PTHR33751:SF9">
    <property type="entry name" value="CYTOCHROME C4"/>
    <property type="match status" value="1"/>
</dbReference>
<evidence type="ECO:0000256" key="4">
    <source>
        <dbReference type="ARBA" id="ARBA00022982"/>
    </source>
</evidence>
<protein>
    <submittedName>
        <fullName evidence="9">Cytochrome subunit of sulfide dehydrogenase</fullName>
    </submittedName>
</protein>
<keyword evidence="1" id="KW-0813">Transport</keyword>
<keyword evidence="10" id="KW-1185">Reference proteome</keyword>
<dbReference type="InterPro" id="IPR009056">
    <property type="entry name" value="Cyt_c-like_dom"/>
</dbReference>
<dbReference type="Gene3D" id="1.10.760.10">
    <property type="entry name" value="Cytochrome c-like domain"/>
    <property type="match status" value="1"/>
</dbReference>
<dbReference type="GO" id="GO:0046872">
    <property type="term" value="F:metal ion binding"/>
    <property type="evidence" value="ECO:0007669"/>
    <property type="project" value="UniProtKB-KW"/>
</dbReference>
<evidence type="ECO:0000256" key="5">
    <source>
        <dbReference type="ARBA" id="ARBA00023004"/>
    </source>
</evidence>
<evidence type="ECO:0000313" key="10">
    <source>
        <dbReference type="Proteomes" id="UP000198611"/>
    </source>
</evidence>
<keyword evidence="5 6" id="KW-0408">Iron</keyword>
<evidence type="ECO:0000256" key="1">
    <source>
        <dbReference type="ARBA" id="ARBA00022448"/>
    </source>
</evidence>
<dbReference type="STRING" id="1123397.SAMN05660831_00840"/>
<feature type="domain" description="Cytochrome c" evidence="8">
    <location>
        <begin position="15"/>
        <end position="103"/>
    </location>
</feature>
<dbReference type="AlphaFoldDB" id="A0A1I1PWS7"/>
<keyword evidence="2 6" id="KW-0349">Heme</keyword>
<name>A0A1I1PWS7_9GAMM</name>
<evidence type="ECO:0000259" key="8">
    <source>
        <dbReference type="PROSITE" id="PS51007"/>
    </source>
</evidence>
<evidence type="ECO:0000256" key="3">
    <source>
        <dbReference type="ARBA" id="ARBA00022723"/>
    </source>
</evidence>
<dbReference type="EMBL" id="FOMJ01000002">
    <property type="protein sequence ID" value="SFD14334.1"/>
    <property type="molecule type" value="Genomic_DNA"/>
</dbReference>
<evidence type="ECO:0000256" key="6">
    <source>
        <dbReference type="PROSITE-ProRule" id="PRU00433"/>
    </source>
</evidence>
<organism evidence="9 10">
    <name type="scientific">Thiohalospira halophila DSM 15071</name>
    <dbReference type="NCBI Taxonomy" id="1123397"/>
    <lineage>
        <taxon>Bacteria</taxon>
        <taxon>Pseudomonadati</taxon>
        <taxon>Pseudomonadota</taxon>
        <taxon>Gammaproteobacteria</taxon>
        <taxon>Thiohalospirales</taxon>
        <taxon>Thiohalospiraceae</taxon>
        <taxon>Thiohalospira</taxon>
    </lineage>
</organism>
<evidence type="ECO:0000256" key="2">
    <source>
        <dbReference type="ARBA" id="ARBA00022617"/>
    </source>
</evidence>
<evidence type="ECO:0000256" key="7">
    <source>
        <dbReference type="SAM" id="SignalP"/>
    </source>
</evidence>
<dbReference type="Pfam" id="PF00034">
    <property type="entry name" value="Cytochrom_C"/>
    <property type="match status" value="1"/>
</dbReference>
<dbReference type="Proteomes" id="UP000198611">
    <property type="component" value="Unassembled WGS sequence"/>
</dbReference>
<dbReference type="PROSITE" id="PS51007">
    <property type="entry name" value="CYTC"/>
    <property type="match status" value="1"/>
</dbReference>
<accession>A0A1I1PWS7</accession>
<dbReference type="SUPFAM" id="SSF46626">
    <property type="entry name" value="Cytochrome c"/>
    <property type="match status" value="1"/>
</dbReference>
<dbReference type="OrthoDB" id="188778at2"/>
<dbReference type="PANTHER" id="PTHR33751">
    <property type="entry name" value="CBB3-TYPE CYTOCHROME C OXIDASE SUBUNIT FIXP"/>
    <property type="match status" value="1"/>
</dbReference>
<dbReference type="InterPro" id="IPR050597">
    <property type="entry name" value="Cytochrome_c_Oxidase_Subunit"/>
</dbReference>
<keyword evidence="3 6" id="KW-0479">Metal-binding</keyword>
<reference evidence="9 10" key="1">
    <citation type="submission" date="2016-10" db="EMBL/GenBank/DDBJ databases">
        <authorList>
            <person name="de Groot N.N."/>
        </authorList>
    </citation>
    <scope>NUCLEOTIDE SEQUENCE [LARGE SCALE GENOMIC DNA]</scope>
    <source>
        <strain evidence="9 10">HL3</strain>
    </source>
</reference>
<dbReference type="InterPro" id="IPR036909">
    <property type="entry name" value="Cyt_c-like_dom_sf"/>
</dbReference>